<dbReference type="Gene3D" id="3.40.50.1010">
    <property type="entry name" value="5'-nuclease"/>
    <property type="match status" value="1"/>
</dbReference>
<gene>
    <name evidence="2" type="ORF">MetMK1DRAFT_00002720</name>
</gene>
<dbReference type="AlphaFoldDB" id="H2C4A5"/>
<keyword evidence="3" id="KW-1185">Reference proteome</keyword>
<dbReference type="InterPro" id="IPR029060">
    <property type="entry name" value="PIN-like_dom_sf"/>
</dbReference>
<organism evidence="2 3">
    <name type="scientific">Metallosphaera yellowstonensis MK1</name>
    <dbReference type="NCBI Taxonomy" id="671065"/>
    <lineage>
        <taxon>Archaea</taxon>
        <taxon>Thermoproteota</taxon>
        <taxon>Thermoprotei</taxon>
        <taxon>Sulfolobales</taxon>
        <taxon>Sulfolobaceae</taxon>
        <taxon>Metallosphaera</taxon>
    </lineage>
</organism>
<dbReference type="eggNOG" id="arCOG00729">
    <property type="taxonomic scope" value="Archaea"/>
</dbReference>
<accession>H2C4A5</accession>
<dbReference type="InterPro" id="IPR044153">
    <property type="entry name" value="PIN_Pae0151-like"/>
</dbReference>
<dbReference type="Proteomes" id="UP000003980">
    <property type="component" value="Unassembled WGS sequence"/>
</dbReference>
<protein>
    <submittedName>
        <fullName evidence="2">Putative nucleic acid-binding protein, contains PIN domain</fullName>
    </submittedName>
</protein>
<dbReference type="STRING" id="671065.MetMK1DRAFT_00002720"/>
<evidence type="ECO:0000256" key="1">
    <source>
        <dbReference type="ARBA" id="ARBA00022842"/>
    </source>
</evidence>
<name>H2C4A5_9CREN</name>
<reference evidence="2 3" key="1">
    <citation type="submission" date="2012-01" db="EMBL/GenBank/DDBJ databases">
        <title>Improved High-Quality Draft sequence of Metallosphaera yellowstonensis MK1.</title>
        <authorList>
            <consortium name="US DOE Joint Genome Institute"/>
            <person name="Lucas S."/>
            <person name="Han J."/>
            <person name="Cheng J.-F."/>
            <person name="Goodwin L."/>
            <person name="Pitluck S."/>
            <person name="Peters L."/>
            <person name="Teshima H."/>
            <person name="Detter J.C."/>
            <person name="Han C."/>
            <person name="Tapia R."/>
            <person name="Land M."/>
            <person name="Hauser L."/>
            <person name="Kyrpides N."/>
            <person name="Kozubal M."/>
            <person name="Macur R.E."/>
            <person name="Jay Z."/>
            <person name="Inskeep W."/>
            <person name="Woyke T."/>
        </authorList>
    </citation>
    <scope>NUCLEOTIDE SEQUENCE [LARGE SCALE GENOMIC DNA]</scope>
    <source>
        <strain evidence="2 3">MK1</strain>
    </source>
</reference>
<evidence type="ECO:0000313" key="2">
    <source>
        <dbReference type="EMBL" id="EHP69770.1"/>
    </source>
</evidence>
<proteinExistence type="predicted"/>
<dbReference type="PANTHER" id="PTHR35901:SF1">
    <property type="entry name" value="EXONUCLEASE VAPC9"/>
    <property type="match status" value="1"/>
</dbReference>
<dbReference type="PANTHER" id="PTHR35901">
    <property type="entry name" value="RIBONUCLEASE VAPC3"/>
    <property type="match status" value="1"/>
</dbReference>
<sequence>MSYVFDSSSIYVLLGKGKISILGGNYTTFLAKFELGNIVWKEVLLHRRISEEEGLRLISFISKLLSAMNLEDIDSVEVEKVAVDYGITFYDASYVWLAMSLDLPLVSDDIKLRNSLKDKKKLKVLSSEDIKMGEL</sequence>
<keyword evidence="1" id="KW-0460">Magnesium</keyword>
<dbReference type="SUPFAM" id="SSF88723">
    <property type="entry name" value="PIN domain-like"/>
    <property type="match status" value="1"/>
</dbReference>
<dbReference type="CDD" id="cd09873">
    <property type="entry name" value="PIN_Pae0151-like"/>
    <property type="match status" value="1"/>
</dbReference>
<dbReference type="EMBL" id="JH597761">
    <property type="protein sequence ID" value="EHP69770.1"/>
    <property type="molecule type" value="Genomic_DNA"/>
</dbReference>
<dbReference type="HOGENOM" id="CLU_121774_5_0_2"/>
<dbReference type="InterPro" id="IPR051619">
    <property type="entry name" value="TypeII_TA_RNase_PINc/VapC"/>
</dbReference>
<evidence type="ECO:0000313" key="3">
    <source>
        <dbReference type="Proteomes" id="UP000003980"/>
    </source>
</evidence>
<dbReference type="RefSeq" id="WP_009069871.1">
    <property type="nucleotide sequence ID" value="NZ_JH597761.1"/>
</dbReference>
<dbReference type="OrthoDB" id="168412at2157"/>